<organism evidence="2 3">
    <name type="scientific">Paramarasmius palmivorus</name>
    <dbReference type="NCBI Taxonomy" id="297713"/>
    <lineage>
        <taxon>Eukaryota</taxon>
        <taxon>Fungi</taxon>
        <taxon>Dikarya</taxon>
        <taxon>Basidiomycota</taxon>
        <taxon>Agaricomycotina</taxon>
        <taxon>Agaricomycetes</taxon>
        <taxon>Agaricomycetidae</taxon>
        <taxon>Agaricales</taxon>
        <taxon>Marasmiineae</taxon>
        <taxon>Marasmiaceae</taxon>
        <taxon>Paramarasmius</taxon>
    </lineage>
</organism>
<dbReference type="AlphaFoldDB" id="A0AAW0B3J5"/>
<dbReference type="EMBL" id="JAYKXP010000185">
    <property type="protein sequence ID" value="KAK7020624.1"/>
    <property type="molecule type" value="Genomic_DNA"/>
</dbReference>
<comment type="caution">
    <text evidence="2">The sequence shown here is derived from an EMBL/GenBank/DDBJ whole genome shotgun (WGS) entry which is preliminary data.</text>
</comment>
<evidence type="ECO:0000313" key="3">
    <source>
        <dbReference type="Proteomes" id="UP001383192"/>
    </source>
</evidence>
<reference evidence="2 3" key="1">
    <citation type="submission" date="2024-01" db="EMBL/GenBank/DDBJ databases">
        <title>A draft genome for a cacao thread blight-causing isolate of Paramarasmius palmivorus.</title>
        <authorList>
            <person name="Baruah I.K."/>
            <person name="Bukari Y."/>
            <person name="Amoako-Attah I."/>
            <person name="Meinhardt L.W."/>
            <person name="Bailey B.A."/>
            <person name="Cohen S.P."/>
        </authorList>
    </citation>
    <scope>NUCLEOTIDE SEQUENCE [LARGE SCALE GENOMIC DNA]</scope>
    <source>
        <strain evidence="2 3">GH-12</strain>
    </source>
</reference>
<sequence length="272" mass="28028">MAFSGLFQPTRIQEPISTLTAKQPSQPPEPRLVAQAQQRDERHQRRQQGLPASGEQAARAARKPKQFRTTAEILHTSHVEEEDTIGPELPGAFDLPGRRASASTPTVEPVSAAPVFSSGPHRSLGSLFPEFPEVPETPTRQAGTRAPTVPPGETDGGGRPLEGEPEVEVAGAAPGPPPVQTQVGDDRGPTGNGEGDGDGDADSVGPSRPGGGGGGPPPTLPEVAGGLPVGQAVAGANRMPLDEIDRTIPTMLKSLMSAFSNIASALLLSPQG</sequence>
<evidence type="ECO:0000256" key="1">
    <source>
        <dbReference type="SAM" id="MobiDB-lite"/>
    </source>
</evidence>
<feature type="compositionally biased region" description="Low complexity" evidence="1">
    <location>
        <begin position="128"/>
        <end position="139"/>
    </location>
</feature>
<gene>
    <name evidence="2" type="ORF">VNI00_017708</name>
</gene>
<proteinExistence type="predicted"/>
<keyword evidence="3" id="KW-1185">Reference proteome</keyword>
<evidence type="ECO:0000313" key="2">
    <source>
        <dbReference type="EMBL" id="KAK7020624.1"/>
    </source>
</evidence>
<feature type="compositionally biased region" description="Polar residues" evidence="1">
    <location>
        <begin position="15"/>
        <end position="24"/>
    </location>
</feature>
<protein>
    <submittedName>
        <fullName evidence="2">Uncharacterized protein</fullName>
    </submittedName>
</protein>
<name>A0AAW0B3J5_9AGAR</name>
<dbReference type="Proteomes" id="UP001383192">
    <property type="component" value="Unassembled WGS sequence"/>
</dbReference>
<accession>A0AAW0B3J5</accession>
<feature type="region of interest" description="Disordered" evidence="1">
    <location>
        <begin position="1"/>
        <end position="228"/>
    </location>
</feature>